<dbReference type="RefSeq" id="WP_195129542.1">
    <property type="nucleotide sequence ID" value="NZ_JADLQX010000007.1"/>
</dbReference>
<dbReference type="EMBL" id="JADLQX010000007">
    <property type="protein sequence ID" value="MBF6298233.1"/>
    <property type="molecule type" value="Genomic_DNA"/>
</dbReference>
<evidence type="ECO:0008006" key="3">
    <source>
        <dbReference type="Google" id="ProtNLM"/>
    </source>
</evidence>
<accession>A0ABS0CR13</accession>
<dbReference type="Proteomes" id="UP000702209">
    <property type="component" value="Unassembled WGS sequence"/>
</dbReference>
<comment type="caution">
    <text evidence="1">The sequence shown here is derived from an EMBL/GenBank/DDBJ whole genome shotgun (WGS) entry which is preliminary data.</text>
</comment>
<keyword evidence="2" id="KW-1185">Reference proteome</keyword>
<gene>
    <name evidence="1" type="ORF">IU459_11845</name>
</gene>
<name>A0ABS0CR13_9NOCA</name>
<proteinExistence type="predicted"/>
<protein>
    <recommendedName>
        <fullName evidence="3">Head-to-tail adaptor</fullName>
    </recommendedName>
</protein>
<evidence type="ECO:0000313" key="1">
    <source>
        <dbReference type="EMBL" id="MBF6298233.1"/>
    </source>
</evidence>
<reference evidence="1 2" key="1">
    <citation type="submission" date="2020-10" db="EMBL/GenBank/DDBJ databases">
        <title>Identification of Nocardia species via Next-generation sequencing and recognition of intraspecies genetic diversity.</title>
        <authorList>
            <person name="Li P."/>
            <person name="Li P."/>
            <person name="Lu B."/>
        </authorList>
    </citation>
    <scope>NUCLEOTIDE SEQUENCE [LARGE SCALE GENOMIC DNA]</scope>
    <source>
        <strain evidence="1 2">BJ06-0157</strain>
    </source>
</reference>
<evidence type="ECO:0000313" key="2">
    <source>
        <dbReference type="Proteomes" id="UP000702209"/>
    </source>
</evidence>
<sequence length="232" mass="25127">MPACGWEIAAWPSQYDSATPADKDAAEAIAAAVLWSLSGRVFGICEETVHPQVTESQHSTYGGPDRCRCITICRCVTSLRRVHLPGPVQSVTSVVLDGVALAADKYAVHNKRWLARTDGERWPVTGEDPTRFTVTYMRGLPIREDALAALVLLAVEYLKEITSSGKCTIPARAQSISRQGVDIQLSDPDDLADAGLTGIAKVDRWLTSVNPGRLRAPSRSYSVDVPDPIRVG</sequence>
<organism evidence="1 2">
    <name type="scientific">Nocardia amamiensis</name>
    <dbReference type="NCBI Taxonomy" id="404578"/>
    <lineage>
        <taxon>Bacteria</taxon>
        <taxon>Bacillati</taxon>
        <taxon>Actinomycetota</taxon>
        <taxon>Actinomycetes</taxon>
        <taxon>Mycobacteriales</taxon>
        <taxon>Nocardiaceae</taxon>
        <taxon>Nocardia</taxon>
    </lineage>
</organism>